<name>A0A1G1W4T0_9BACT</name>
<dbReference type="EMBL" id="MHCN01000001">
    <property type="protein sequence ID" value="OGY22668.1"/>
    <property type="molecule type" value="Genomic_DNA"/>
</dbReference>
<gene>
    <name evidence="5" type="ORF">A2113_02135</name>
</gene>
<dbReference type="InterPro" id="IPR018334">
    <property type="entry name" value="ArsR_HTH"/>
</dbReference>
<reference evidence="5 6" key="1">
    <citation type="journal article" date="2016" name="Nat. Commun.">
        <title>Thousands of microbial genomes shed light on interconnected biogeochemical processes in an aquifer system.</title>
        <authorList>
            <person name="Anantharaman K."/>
            <person name="Brown C.T."/>
            <person name="Hug L.A."/>
            <person name="Sharon I."/>
            <person name="Castelle C.J."/>
            <person name="Probst A.J."/>
            <person name="Thomas B.C."/>
            <person name="Singh A."/>
            <person name="Wilkins M.J."/>
            <person name="Karaoz U."/>
            <person name="Brodie E.L."/>
            <person name="Williams K.H."/>
            <person name="Hubbard S.S."/>
            <person name="Banfield J.F."/>
        </authorList>
    </citation>
    <scope>NUCLEOTIDE SEQUENCE [LARGE SCALE GENOMIC DNA]</scope>
</reference>
<dbReference type="PROSITE" id="PS50987">
    <property type="entry name" value="HTH_ARSR_2"/>
    <property type="match status" value="1"/>
</dbReference>
<dbReference type="PANTHER" id="PTHR43132:SF6">
    <property type="entry name" value="HTH-TYPE TRANSCRIPTIONAL REPRESSOR CZRA"/>
    <property type="match status" value="1"/>
</dbReference>
<keyword evidence="3" id="KW-0804">Transcription</keyword>
<dbReference type="AlphaFoldDB" id="A0A1G1W4T0"/>
<evidence type="ECO:0000256" key="1">
    <source>
        <dbReference type="ARBA" id="ARBA00023015"/>
    </source>
</evidence>
<feature type="domain" description="HTH arsR-type" evidence="4">
    <location>
        <begin position="31"/>
        <end position="125"/>
    </location>
</feature>
<organism evidence="5 6">
    <name type="scientific">Candidatus Woykebacteria bacterium GWA1_44_8</name>
    <dbReference type="NCBI Taxonomy" id="1802591"/>
    <lineage>
        <taxon>Bacteria</taxon>
        <taxon>Candidatus Woykeibacteriota</taxon>
    </lineage>
</organism>
<evidence type="ECO:0000256" key="3">
    <source>
        <dbReference type="ARBA" id="ARBA00023163"/>
    </source>
</evidence>
<dbReference type="GO" id="GO:0003677">
    <property type="term" value="F:DNA binding"/>
    <property type="evidence" value="ECO:0007669"/>
    <property type="project" value="UniProtKB-KW"/>
</dbReference>
<dbReference type="CDD" id="cd00090">
    <property type="entry name" value="HTH_ARSR"/>
    <property type="match status" value="1"/>
</dbReference>
<keyword evidence="1" id="KW-0805">Transcription regulation</keyword>
<dbReference type="InterPro" id="IPR011991">
    <property type="entry name" value="ArsR-like_HTH"/>
</dbReference>
<dbReference type="SMART" id="SM00418">
    <property type="entry name" value="HTH_ARSR"/>
    <property type="match status" value="1"/>
</dbReference>
<dbReference type="GO" id="GO:0003700">
    <property type="term" value="F:DNA-binding transcription factor activity"/>
    <property type="evidence" value="ECO:0007669"/>
    <property type="project" value="InterPro"/>
</dbReference>
<evidence type="ECO:0000259" key="4">
    <source>
        <dbReference type="PROSITE" id="PS50987"/>
    </source>
</evidence>
<dbReference type="InterPro" id="IPR051011">
    <property type="entry name" value="Metal_resp_trans_reg"/>
</dbReference>
<comment type="caution">
    <text evidence="5">The sequence shown here is derived from an EMBL/GenBank/DDBJ whole genome shotgun (WGS) entry which is preliminary data.</text>
</comment>
<evidence type="ECO:0000313" key="5">
    <source>
        <dbReference type="EMBL" id="OGY22668.1"/>
    </source>
</evidence>
<dbReference type="STRING" id="1802591.A2113_02135"/>
<keyword evidence="2" id="KW-0238">DNA-binding</keyword>
<evidence type="ECO:0000313" key="6">
    <source>
        <dbReference type="Proteomes" id="UP000176299"/>
    </source>
</evidence>
<dbReference type="InterPro" id="IPR036388">
    <property type="entry name" value="WH-like_DNA-bd_sf"/>
</dbReference>
<dbReference type="Proteomes" id="UP000176299">
    <property type="component" value="Unassembled WGS sequence"/>
</dbReference>
<sequence>MRKQIIKNRSPKCLGPTITPQRIRDLQKDLRTNRTFTYSIGFYDILAGEMRAQIIYLLGRENWLCVCDLADILATTVSAVSHQLAVLRKAGLVRKKKEKKVVYYTLAFNLPEAAKLLLPKKGETTYAGSG</sequence>
<dbReference type="SUPFAM" id="SSF46785">
    <property type="entry name" value="Winged helix' DNA-binding domain"/>
    <property type="match status" value="1"/>
</dbReference>
<dbReference type="PRINTS" id="PR00778">
    <property type="entry name" value="HTHARSR"/>
</dbReference>
<dbReference type="NCBIfam" id="NF033788">
    <property type="entry name" value="HTH_metalloreg"/>
    <property type="match status" value="1"/>
</dbReference>
<dbReference type="PANTHER" id="PTHR43132">
    <property type="entry name" value="ARSENICAL RESISTANCE OPERON REPRESSOR ARSR-RELATED"/>
    <property type="match status" value="1"/>
</dbReference>
<proteinExistence type="predicted"/>
<dbReference type="InterPro" id="IPR036390">
    <property type="entry name" value="WH_DNA-bd_sf"/>
</dbReference>
<dbReference type="Pfam" id="PF01022">
    <property type="entry name" value="HTH_5"/>
    <property type="match status" value="1"/>
</dbReference>
<dbReference type="Gene3D" id="1.10.10.10">
    <property type="entry name" value="Winged helix-like DNA-binding domain superfamily/Winged helix DNA-binding domain"/>
    <property type="match status" value="1"/>
</dbReference>
<evidence type="ECO:0000256" key="2">
    <source>
        <dbReference type="ARBA" id="ARBA00023125"/>
    </source>
</evidence>
<accession>A0A1G1W4T0</accession>
<protein>
    <recommendedName>
        <fullName evidence="4">HTH arsR-type domain-containing protein</fullName>
    </recommendedName>
</protein>
<dbReference type="PROSITE" id="PS00846">
    <property type="entry name" value="HTH_ARSR_1"/>
    <property type="match status" value="1"/>
</dbReference>
<dbReference type="InterPro" id="IPR001845">
    <property type="entry name" value="HTH_ArsR_DNA-bd_dom"/>
</dbReference>